<sequence length="73" mass="7394">MGTFIHTHSSRLFTIAAAAVALVAYFVHDLPQALILGLVGAILGTGEVVQRVEDGKTKAAAVPSATPPPSAVA</sequence>
<organism evidence="2 3">
    <name type="scientific">Streptomyces abikoensis</name>
    <dbReference type="NCBI Taxonomy" id="97398"/>
    <lineage>
        <taxon>Bacteria</taxon>
        <taxon>Bacillati</taxon>
        <taxon>Actinomycetota</taxon>
        <taxon>Actinomycetes</taxon>
        <taxon>Kitasatosporales</taxon>
        <taxon>Streptomycetaceae</taxon>
        <taxon>Streptomyces</taxon>
    </lineage>
</organism>
<reference evidence="2 3" key="1">
    <citation type="submission" date="2024-10" db="EMBL/GenBank/DDBJ databases">
        <title>The Natural Products Discovery Center: Release of the First 8490 Sequenced Strains for Exploring Actinobacteria Biosynthetic Diversity.</title>
        <authorList>
            <person name="Kalkreuter E."/>
            <person name="Kautsar S.A."/>
            <person name="Yang D."/>
            <person name="Bader C.D."/>
            <person name="Teijaro C.N."/>
            <person name="Fluegel L."/>
            <person name="Davis C.M."/>
            <person name="Simpson J.R."/>
            <person name="Lauterbach L."/>
            <person name="Steele A.D."/>
            <person name="Gui C."/>
            <person name="Meng S."/>
            <person name="Li G."/>
            <person name="Viehrig K."/>
            <person name="Ye F."/>
            <person name="Su P."/>
            <person name="Kiefer A.F."/>
            <person name="Nichols A."/>
            <person name="Cepeda A.J."/>
            <person name="Yan W."/>
            <person name="Fan B."/>
            <person name="Jiang Y."/>
            <person name="Adhikari A."/>
            <person name="Zheng C.-J."/>
            <person name="Schuster L."/>
            <person name="Cowan T.M."/>
            <person name="Smanski M.J."/>
            <person name="Chevrette M.G."/>
            <person name="De Carvalho L.P.S."/>
            <person name="Shen B."/>
        </authorList>
    </citation>
    <scope>NUCLEOTIDE SEQUENCE [LARGE SCALE GENOMIC DNA]</scope>
    <source>
        <strain evidence="2 3">NPDC020979</strain>
    </source>
</reference>
<evidence type="ECO:0000256" key="1">
    <source>
        <dbReference type="SAM" id="Phobius"/>
    </source>
</evidence>
<evidence type="ECO:0000313" key="2">
    <source>
        <dbReference type="EMBL" id="MFI0912474.1"/>
    </source>
</evidence>
<dbReference type="Proteomes" id="UP001611162">
    <property type="component" value="Unassembled WGS sequence"/>
</dbReference>
<keyword evidence="3" id="KW-1185">Reference proteome</keyword>
<keyword evidence="1" id="KW-1133">Transmembrane helix</keyword>
<keyword evidence="1" id="KW-0812">Transmembrane</keyword>
<dbReference type="RefSeq" id="WP_397613359.1">
    <property type="nucleotide sequence ID" value="NZ_JBIRRB010000006.1"/>
</dbReference>
<feature type="transmembrane region" description="Helical" evidence="1">
    <location>
        <begin position="12"/>
        <end position="27"/>
    </location>
</feature>
<proteinExistence type="predicted"/>
<evidence type="ECO:0000313" key="3">
    <source>
        <dbReference type="Proteomes" id="UP001611162"/>
    </source>
</evidence>
<comment type="caution">
    <text evidence="2">The sequence shown here is derived from an EMBL/GenBank/DDBJ whole genome shotgun (WGS) entry which is preliminary data.</text>
</comment>
<name>A0ABW7T7Q5_9ACTN</name>
<gene>
    <name evidence="2" type="ORF">ACH4TF_18690</name>
</gene>
<accession>A0ABW7T7Q5</accession>
<keyword evidence="1" id="KW-0472">Membrane</keyword>
<dbReference type="EMBL" id="JBIRRB010000006">
    <property type="protein sequence ID" value="MFI0912474.1"/>
    <property type="molecule type" value="Genomic_DNA"/>
</dbReference>
<protein>
    <submittedName>
        <fullName evidence="2">Uncharacterized protein</fullName>
    </submittedName>
</protein>